<dbReference type="AlphaFoldDB" id="A0A6A4WTS6"/>
<protein>
    <submittedName>
        <fullName evidence="3">Uncharacterized protein</fullName>
    </submittedName>
</protein>
<proteinExistence type="predicted"/>
<accession>A0A6A4WTS6</accession>
<dbReference type="EMBL" id="VIIS01000593">
    <property type="protein sequence ID" value="KAF0307224.1"/>
    <property type="molecule type" value="Genomic_DNA"/>
</dbReference>
<dbReference type="InterPro" id="IPR049813">
    <property type="entry name" value="Elp-1-like_TD"/>
</dbReference>
<feature type="region of interest" description="Disordered" evidence="2">
    <location>
        <begin position="164"/>
        <end position="219"/>
    </location>
</feature>
<dbReference type="Proteomes" id="UP000440578">
    <property type="component" value="Unassembled WGS sequence"/>
</dbReference>
<dbReference type="OrthoDB" id="5971624at2759"/>
<organism evidence="3 4">
    <name type="scientific">Amphibalanus amphitrite</name>
    <name type="common">Striped barnacle</name>
    <name type="synonym">Balanus amphitrite</name>
    <dbReference type="NCBI Taxonomy" id="1232801"/>
    <lineage>
        <taxon>Eukaryota</taxon>
        <taxon>Metazoa</taxon>
        <taxon>Ecdysozoa</taxon>
        <taxon>Arthropoda</taxon>
        <taxon>Crustacea</taxon>
        <taxon>Multicrustacea</taxon>
        <taxon>Cirripedia</taxon>
        <taxon>Thoracica</taxon>
        <taxon>Thoracicalcarea</taxon>
        <taxon>Balanomorpha</taxon>
        <taxon>Balanoidea</taxon>
        <taxon>Balanidae</taxon>
        <taxon>Amphibalaninae</taxon>
        <taxon>Amphibalanus</taxon>
    </lineage>
</organism>
<keyword evidence="1" id="KW-0175">Coiled coil</keyword>
<name>A0A6A4WTS6_AMPAM</name>
<reference evidence="3 4" key="1">
    <citation type="submission" date="2019-07" db="EMBL/GenBank/DDBJ databases">
        <title>Draft genome assembly of a fouling barnacle, Amphibalanus amphitrite (Darwin, 1854): The first reference genome for Thecostraca.</title>
        <authorList>
            <person name="Kim W."/>
        </authorList>
    </citation>
    <scope>NUCLEOTIDE SEQUENCE [LARGE SCALE GENOMIC DNA]</scope>
    <source>
        <strain evidence="3">SNU_AA5</strain>
        <tissue evidence="3">Soma without cirri and trophi</tissue>
    </source>
</reference>
<feature type="compositionally biased region" description="Gly residues" evidence="2">
    <location>
        <begin position="207"/>
        <end position="218"/>
    </location>
</feature>
<keyword evidence="4" id="KW-1185">Reference proteome</keyword>
<sequence length="353" mass="38556">MESDAAACAEERQSVSELVRNYSDPPSENHGGGKRDRSESGDPAPAGKRGARDPGRSPTPRNSNVKEYLETALEQLETRMMASISKDLHEFRAFITAELGALTDRVRDLERHVEERDCEITELASTLASTRRELRELQDRTENAEMNSRIPCLVLSGRALAPRRSPNLGAPLQSAGHAVPPGGATADQARQAPADGPASARTDGAGRARGGHAGGGQSAGEAEDVYGLVIGAVRARLPGLNITEDDIDRAHRLPGANNKIIVRFVRSGPGSVRDQLMTRRLDLRGCNDLFINESLTAHKSQIYRSLLETKKAGRIYTVYTRWGHVYFKAEKFGTSTRVDSVEKLRELKLPVKE</sequence>
<evidence type="ECO:0000256" key="1">
    <source>
        <dbReference type="SAM" id="Coils"/>
    </source>
</evidence>
<evidence type="ECO:0000256" key="2">
    <source>
        <dbReference type="SAM" id="MobiDB-lite"/>
    </source>
</evidence>
<gene>
    <name evidence="3" type="ORF">FJT64_021391</name>
</gene>
<evidence type="ECO:0000313" key="3">
    <source>
        <dbReference type="EMBL" id="KAF0307224.1"/>
    </source>
</evidence>
<comment type="caution">
    <text evidence="3">The sequence shown here is derived from an EMBL/GenBank/DDBJ whole genome shotgun (WGS) entry which is preliminary data.</text>
</comment>
<feature type="region of interest" description="Disordered" evidence="2">
    <location>
        <begin position="1"/>
        <end position="65"/>
    </location>
</feature>
<evidence type="ECO:0000313" key="4">
    <source>
        <dbReference type="Proteomes" id="UP000440578"/>
    </source>
</evidence>
<feature type="compositionally biased region" description="Basic and acidic residues" evidence="2">
    <location>
        <begin position="31"/>
        <end position="40"/>
    </location>
</feature>
<feature type="coiled-coil region" evidence="1">
    <location>
        <begin position="120"/>
        <end position="147"/>
    </location>
</feature>
<dbReference type="CDD" id="cd21931">
    <property type="entry name" value="TD_EMAP-like"/>
    <property type="match status" value="1"/>
</dbReference>